<dbReference type="EMBL" id="ABSU01000025">
    <property type="protein sequence ID" value="EFE30929.1"/>
    <property type="molecule type" value="Genomic_DNA"/>
</dbReference>
<sequence>MAVLTHTGPANLNYHRVNFIWMATTLKPPLFYTQGILKCRTGQLGCPKWLDATFTDRPSPAYIAIVILMLDVGPRKSIRNKELDTAWYLLLGIVLAHAGMALGIYPSASWLTDLVTVDFIYT</sequence>
<organism evidence="2 3">
    <name type="scientific">Arthroderma benhamiae (strain ATCC MYA-4681 / CBS 112371)</name>
    <name type="common">Trichophyton mentagrophytes</name>
    <dbReference type="NCBI Taxonomy" id="663331"/>
    <lineage>
        <taxon>Eukaryota</taxon>
        <taxon>Fungi</taxon>
        <taxon>Dikarya</taxon>
        <taxon>Ascomycota</taxon>
        <taxon>Pezizomycotina</taxon>
        <taxon>Eurotiomycetes</taxon>
        <taxon>Eurotiomycetidae</taxon>
        <taxon>Onygenales</taxon>
        <taxon>Arthrodermataceae</taxon>
        <taxon>Trichophyton</taxon>
    </lineage>
</organism>
<protein>
    <submittedName>
        <fullName evidence="2">Uncharacterized protein</fullName>
    </submittedName>
</protein>
<dbReference type="Proteomes" id="UP000008866">
    <property type="component" value="Unassembled WGS sequence"/>
</dbReference>
<dbReference type="RefSeq" id="XP_003011569.1">
    <property type="nucleotide sequence ID" value="XM_003011523.1"/>
</dbReference>
<proteinExistence type="predicted"/>
<keyword evidence="1" id="KW-0472">Membrane</keyword>
<evidence type="ECO:0000313" key="2">
    <source>
        <dbReference type="EMBL" id="EFE30929.1"/>
    </source>
</evidence>
<name>D4B0Z4_ARTBC</name>
<keyword evidence="1" id="KW-0812">Transmembrane</keyword>
<feature type="transmembrane region" description="Helical" evidence="1">
    <location>
        <begin position="85"/>
        <end position="105"/>
    </location>
</feature>
<keyword evidence="1" id="KW-1133">Transmembrane helix</keyword>
<accession>D4B0Z4</accession>
<comment type="caution">
    <text evidence="2">The sequence shown here is derived from an EMBL/GenBank/DDBJ whole genome shotgun (WGS) entry which is preliminary data.</text>
</comment>
<gene>
    <name evidence="2" type="ORF">ARB_02122</name>
</gene>
<evidence type="ECO:0000256" key="1">
    <source>
        <dbReference type="SAM" id="Phobius"/>
    </source>
</evidence>
<keyword evidence="3" id="KW-1185">Reference proteome</keyword>
<reference evidence="3" key="1">
    <citation type="journal article" date="2011" name="Genome Biol.">
        <title>Comparative and functional genomics provide insights into the pathogenicity of dermatophytic fungi.</title>
        <authorList>
            <person name="Burmester A."/>
            <person name="Shelest E."/>
            <person name="Gloeckner G."/>
            <person name="Heddergott C."/>
            <person name="Schindler S."/>
            <person name="Staib P."/>
            <person name="Heidel A."/>
            <person name="Felder M."/>
            <person name="Petzold A."/>
            <person name="Szafranski K."/>
            <person name="Feuermann M."/>
            <person name="Pedruzzi I."/>
            <person name="Priebe S."/>
            <person name="Groth M."/>
            <person name="Winkler R."/>
            <person name="Li W."/>
            <person name="Kniemeyer O."/>
            <person name="Schroeckh V."/>
            <person name="Hertweck C."/>
            <person name="Hube B."/>
            <person name="White T.C."/>
            <person name="Platzer M."/>
            <person name="Guthke R."/>
            <person name="Heitman J."/>
            <person name="Woestemeyer J."/>
            <person name="Zipfel P.F."/>
            <person name="Monod M."/>
            <person name="Brakhage A.A."/>
        </authorList>
    </citation>
    <scope>NUCLEOTIDE SEQUENCE [LARGE SCALE GENOMIC DNA]</scope>
    <source>
        <strain evidence="3">ATCC MYA-4681 / CBS 112371</strain>
    </source>
</reference>
<dbReference type="OMA" id="FIWMATT"/>
<dbReference type="HOGENOM" id="CLU_2098562_0_0_1"/>
<dbReference type="AlphaFoldDB" id="D4B0Z4"/>
<dbReference type="GeneID" id="9523339"/>
<dbReference type="KEGG" id="abe:ARB_02122"/>
<evidence type="ECO:0000313" key="3">
    <source>
        <dbReference type="Proteomes" id="UP000008866"/>
    </source>
</evidence>